<proteinExistence type="inferred from homology"/>
<dbReference type="AlphaFoldDB" id="A0A192D333"/>
<dbReference type="HAMAP" id="MF_00148">
    <property type="entry name" value="UDG"/>
    <property type="match status" value="1"/>
</dbReference>
<dbReference type="GO" id="GO:0004844">
    <property type="term" value="F:uracil DNA N-glycosylase activity"/>
    <property type="evidence" value="ECO:0007669"/>
    <property type="project" value="UniProtKB-UniRule"/>
</dbReference>
<dbReference type="GO" id="GO:0005737">
    <property type="term" value="C:cytoplasm"/>
    <property type="evidence" value="ECO:0007669"/>
    <property type="project" value="UniProtKB-SubCell"/>
</dbReference>
<dbReference type="EMBL" id="CP016033">
    <property type="protein sequence ID" value="ANK12406.1"/>
    <property type="molecule type" value="Genomic_DNA"/>
</dbReference>
<evidence type="ECO:0000256" key="4">
    <source>
        <dbReference type="ARBA" id="ARBA00012030"/>
    </source>
</evidence>
<keyword evidence="12" id="KW-1185">Reference proteome</keyword>
<keyword evidence="6 9" id="KW-0227">DNA damage</keyword>
<keyword evidence="9" id="KW-0963">Cytoplasm</keyword>
<evidence type="ECO:0000313" key="12">
    <source>
        <dbReference type="Proteomes" id="UP000078263"/>
    </source>
</evidence>
<comment type="similarity">
    <text evidence="3 9">Belongs to the uracil-DNA glycosylase (UDG) superfamily. UNG family.</text>
</comment>
<evidence type="ECO:0000256" key="1">
    <source>
        <dbReference type="ARBA" id="ARBA00001400"/>
    </source>
</evidence>
<organism evidence="11 12">
    <name type="scientific">Erythrobacter neustonensis</name>
    <dbReference type="NCBI Taxonomy" id="1112"/>
    <lineage>
        <taxon>Bacteria</taxon>
        <taxon>Pseudomonadati</taxon>
        <taxon>Pseudomonadota</taxon>
        <taxon>Alphaproteobacteria</taxon>
        <taxon>Sphingomonadales</taxon>
        <taxon>Erythrobacteraceae</taxon>
        <taxon>Erythrobacter/Porphyrobacter group</taxon>
        <taxon>Erythrobacter</taxon>
    </lineage>
</organism>
<dbReference type="Proteomes" id="UP000078263">
    <property type="component" value="Chromosome"/>
</dbReference>
<dbReference type="NCBIfam" id="NF003592">
    <property type="entry name" value="PRK05254.1-5"/>
    <property type="match status" value="1"/>
</dbReference>
<dbReference type="Pfam" id="PF03167">
    <property type="entry name" value="UDG"/>
    <property type="match status" value="1"/>
</dbReference>
<dbReference type="SMART" id="SM00987">
    <property type="entry name" value="UreE_C"/>
    <property type="match status" value="1"/>
</dbReference>
<evidence type="ECO:0000256" key="8">
    <source>
        <dbReference type="ARBA" id="ARBA00023204"/>
    </source>
</evidence>
<evidence type="ECO:0000256" key="9">
    <source>
        <dbReference type="HAMAP-Rule" id="MF_00148"/>
    </source>
</evidence>
<protein>
    <recommendedName>
        <fullName evidence="5 9">Uracil-DNA glycosylase</fullName>
        <shortName evidence="9">UDG</shortName>
        <ecNumber evidence="4 9">3.2.2.27</ecNumber>
    </recommendedName>
</protein>
<comment type="function">
    <text evidence="2 9">Excises uracil residues from the DNA which can arise as a result of misincorporation of dUMP residues by DNA polymerase or due to deamination of cytosine.</text>
</comment>
<evidence type="ECO:0000256" key="3">
    <source>
        <dbReference type="ARBA" id="ARBA00008184"/>
    </source>
</evidence>
<dbReference type="NCBIfam" id="TIGR00628">
    <property type="entry name" value="ung"/>
    <property type="match status" value="1"/>
</dbReference>
<dbReference type="OrthoDB" id="9804372at2"/>
<dbReference type="EC" id="3.2.2.27" evidence="4 9"/>
<dbReference type="RefSeq" id="WP_068350317.1">
    <property type="nucleotide sequence ID" value="NZ_CP016033.1"/>
</dbReference>
<keyword evidence="8 9" id="KW-0234">DNA repair</keyword>
<dbReference type="CDD" id="cd10027">
    <property type="entry name" value="UDG-F1-like"/>
    <property type="match status" value="1"/>
</dbReference>
<comment type="subcellular location">
    <subcellularLocation>
        <location evidence="9">Cytoplasm</location>
    </subcellularLocation>
</comment>
<dbReference type="SMART" id="SM00986">
    <property type="entry name" value="UDG"/>
    <property type="match status" value="1"/>
</dbReference>
<name>A0A192D333_9SPHN</name>
<sequence length="239" mass="25355">MTEPASEPIPESWRAVLAPVLAAPEARKLGGWLTAEEAQGKVIYPPRGQRLAALALTPLEEVRCVILGQDPYHGAGQAHGLAFSVEPDVRVPPSLVNIYKELEADCGLPRSASGDLRGWARQGVLLLNNTLTVEAGQAGSHAGRGWDAITDACVAAVAAREEPTVFILWGSHAKKKAGRIPALARAQAGLGPHLVLTSAHPSPLSAHNGFFGSRPFSQTNDFLQSHGRGTIDWRVGPPR</sequence>
<dbReference type="GO" id="GO:0097510">
    <property type="term" value="P:base-excision repair, AP site formation via deaminated base removal"/>
    <property type="evidence" value="ECO:0007669"/>
    <property type="project" value="TreeGrafter"/>
</dbReference>
<dbReference type="Gene3D" id="3.40.470.10">
    <property type="entry name" value="Uracil-DNA glycosylase-like domain"/>
    <property type="match status" value="1"/>
</dbReference>
<reference evidence="11 12" key="1">
    <citation type="submission" date="2016-05" db="EMBL/GenBank/DDBJ databases">
        <title>Compelete Genome Sequence of Bacteriochlorophyll-Synthesizing Bacterium Porphyrobacter neustonensis DSM 9434.</title>
        <authorList>
            <person name="Shi X.-L."/>
            <person name="Wu Y.-H."/>
            <person name="Cheng H."/>
            <person name="Xu L."/>
            <person name="Zhang X.-Q."/>
            <person name="Wang C.-S."/>
            <person name="Xu X.-W."/>
        </authorList>
    </citation>
    <scope>NUCLEOTIDE SEQUENCE [LARGE SCALE GENOMIC DNA]</scope>
    <source>
        <strain evidence="11 12">DSM 9434</strain>
    </source>
</reference>
<dbReference type="InterPro" id="IPR036895">
    <property type="entry name" value="Uracil-DNA_glycosylase-like_sf"/>
</dbReference>
<dbReference type="InterPro" id="IPR005122">
    <property type="entry name" value="Uracil-DNA_glycosylase-like"/>
</dbReference>
<evidence type="ECO:0000256" key="7">
    <source>
        <dbReference type="ARBA" id="ARBA00022801"/>
    </source>
</evidence>
<evidence type="ECO:0000256" key="5">
    <source>
        <dbReference type="ARBA" id="ARBA00018429"/>
    </source>
</evidence>
<dbReference type="NCBIfam" id="NF003591">
    <property type="entry name" value="PRK05254.1-4"/>
    <property type="match status" value="1"/>
</dbReference>
<accession>A0A192D333</accession>
<dbReference type="PANTHER" id="PTHR11264:SF0">
    <property type="entry name" value="URACIL-DNA GLYCOSYLASE"/>
    <property type="match status" value="1"/>
</dbReference>
<dbReference type="PANTHER" id="PTHR11264">
    <property type="entry name" value="URACIL-DNA GLYCOSYLASE"/>
    <property type="match status" value="1"/>
</dbReference>
<dbReference type="SUPFAM" id="SSF52141">
    <property type="entry name" value="Uracil-DNA glycosylase-like"/>
    <property type="match status" value="1"/>
</dbReference>
<keyword evidence="7 9" id="KW-0378">Hydrolase</keyword>
<feature type="active site" description="Proton acceptor" evidence="9">
    <location>
        <position position="70"/>
    </location>
</feature>
<evidence type="ECO:0000259" key="10">
    <source>
        <dbReference type="SMART" id="SM00986"/>
    </source>
</evidence>
<comment type="catalytic activity">
    <reaction evidence="1 9">
        <text>Hydrolyzes single-stranded DNA or mismatched double-stranded DNA and polynucleotides, releasing free uracil.</text>
        <dbReference type="EC" id="3.2.2.27"/>
    </reaction>
</comment>
<evidence type="ECO:0000313" key="11">
    <source>
        <dbReference type="EMBL" id="ANK12406.1"/>
    </source>
</evidence>
<gene>
    <name evidence="9" type="primary">ung</name>
    <name evidence="11" type="ORF">A9D12_04975</name>
</gene>
<evidence type="ECO:0000256" key="6">
    <source>
        <dbReference type="ARBA" id="ARBA00022763"/>
    </source>
</evidence>
<dbReference type="NCBIfam" id="NF003588">
    <property type="entry name" value="PRK05254.1-1"/>
    <property type="match status" value="1"/>
</dbReference>
<dbReference type="NCBIfam" id="NF003589">
    <property type="entry name" value="PRK05254.1-2"/>
    <property type="match status" value="1"/>
</dbReference>
<dbReference type="STRING" id="1112.A9D12_04975"/>
<feature type="domain" description="Uracil-DNA glycosylase-like" evidence="10">
    <location>
        <begin position="55"/>
        <end position="223"/>
    </location>
</feature>
<dbReference type="InterPro" id="IPR002043">
    <property type="entry name" value="UDG_fam1"/>
</dbReference>
<evidence type="ECO:0000256" key="2">
    <source>
        <dbReference type="ARBA" id="ARBA00002631"/>
    </source>
</evidence>
<dbReference type="KEGG" id="pns:A9D12_04975"/>